<dbReference type="Gene3D" id="1.20.1250.20">
    <property type="entry name" value="MFS general substrate transporter like domains"/>
    <property type="match status" value="1"/>
</dbReference>
<dbReference type="Proteomes" id="UP001303473">
    <property type="component" value="Unassembled WGS sequence"/>
</dbReference>
<sequence length="540" mass="59529">MLRENPEAGKGIWAFDCTHAKLADGEAQRHVSSTDGDPDFQGLTLYEKKSLLVDRELDQQGMGKYQWCIFFLCGFGYFLDLLWAQAFGLVVSPMQQEFGFDDVDLGNLFTCFSAGLTAGAFVWGFLVDIIGRYWAFNFTVLWSSLFGLVLGAPSNYTGVLVLTAFIGIGIGGNIPIDTTICLECLPRNRRWLLPALSIFQPIGVVVSSGIAFAFVPRYSCAAGLQSCNLVEAGQACCAKADNYGWRYLLFTLGAITMFIFVWRFFFFRFQESPKYLLYRGKDAQALASLRFIANFNGQQCNVTPETFSNLTDDNLSPSTAGTSEQPVMGSGCIPQGARFNVKRQFSLEKERHKIIFNSPGMIRLVILLWVIYGFDYWGFSIAGSFLPTILARKGSKLGMGLEDTYRSYVFIYLFGIPGVILGSSIYGWRRASMLLSSALFASCLFIFTVVHSERSYIGSMFNAILYGATPEFFPAPIRGTACGVASFWGRIFSIIAPIAGAHVLTLSLNGVLYMAGAGVFVCTIAIMSLPGRFLQPGYKG</sequence>
<feature type="transmembrane region" description="Helical" evidence="6">
    <location>
        <begin position="511"/>
        <end position="529"/>
    </location>
</feature>
<dbReference type="GO" id="GO:0016020">
    <property type="term" value="C:membrane"/>
    <property type="evidence" value="ECO:0007669"/>
    <property type="project" value="UniProtKB-SubCell"/>
</dbReference>
<dbReference type="SUPFAM" id="SSF103473">
    <property type="entry name" value="MFS general substrate transporter"/>
    <property type="match status" value="1"/>
</dbReference>
<dbReference type="GO" id="GO:0022857">
    <property type="term" value="F:transmembrane transporter activity"/>
    <property type="evidence" value="ECO:0007669"/>
    <property type="project" value="InterPro"/>
</dbReference>
<dbReference type="InterPro" id="IPR036259">
    <property type="entry name" value="MFS_trans_sf"/>
</dbReference>
<dbReference type="EMBL" id="MU854092">
    <property type="protein sequence ID" value="KAK3933690.1"/>
    <property type="molecule type" value="Genomic_DNA"/>
</dbReference>
<feature type="transmembrane region" description="Helical" evidence="6">
    <location>
        <begin position="433"/>
        <end position="450"/>
    </location>
</feature>
<keyword evidence="2" id="KW-0813">Transport</keyword>
<dbReference type="PANTHER" id="PTHR23511">
    <property type="entry name" value="SYNAPTIC VESICLE GLYCOPROTEIN 2"/>
    <property type="match status" value="1"/>
</dbReference>
<feature type="transmembrane region" description="Helical" evidence="6">
    <location>
        <begin position="192"/>
        <end position="215"/>
    </location>
</feature>
<feature type="transmembrane region" description="Helical" evidence="6">
    <location>
        <begin position="405"/>
        <end position="426"/>
    </location>
</feature>
<evidence type="ECO:0000313" key="8">
    <source>
        <dbReference type="EMBL" id="KAK3933690.1"/>
    </source>
</evidence>
<comment type="subcellular location">
    <subcellularLocation>
        <location evidence="1">Membrane</location>
        <topology evidence="1">Multi-pass membrane protein</topology>
    </subcellularLocation>
</comment>
<keyword evidence="4 6" id="KW-1133">Transmembrane helix</keyword>
<feature type="transmembrane region" description="Helical" evidence="6">
    <location>
        <begin position="247"/>
        <end position="266"/>
    </location>
</feature>
<dbReference type="Pfam" id="PF07690">
    <property type="entry name" value="MFS_1"/>
    <property type="match status" value="1"/>
</dbReference>
<feature type="transmembrane region" description="Helical" evidence="6">
    <location>
        <begin position="133"/>
        <end position="152"/>
    </location>
</feature>
<evidence type="ECO:0000259" key="7">
    <source>
        <dbReference type="PROSITE" id="PS50850"/>
    </source>
</evidence>
<feature type="transmembrane region" description="Helical" evidence="6">
    <location>
        <begin position="158"/>
        <end position="180"/>
    </location>
</feature>
<evidence type="ECO:0000256" key="3">
    <source>
        <dbReference type="ARBA" id="ARBA00022692"/>
    </source>
</evidence>
<keyword evidence="9" id="KW-1185">Reference proteome</keyword>
<dbReference type="PANTHER" id="PTHR23511:SF3">
    <property type="entry name" value="MAJOR FACILITATOR SUPERFAMILY (MFS) PROFILE DOMAIN-CONTAINING PROTEIN"/>
    <property type="match status" value="1"/>
</dbReference>
<feature type="transmembrane region" description="Helical" evidence="6">
    <location>
        <begin position="487"/>
        <end position="505"/>
    </location>
</feature>
<keyword evidence="5 6" id="KW-0472">Membrane</keyword>
<evidence type="ECO:0000256" key="2">
    <source>
        <dbReference type="ARBA" id="ARBA00022448"/>
    </source>
</evidence>
<dbReference type="AlphaFoldDB" id="A0AAN6MVB7"/>
<proteinExistence type="predicted"/>
<feature type="domain" description="Major facilitator superfamily (MFS) profile" evidence="7">
    <location>
        <begin position="69"/>
        <end position="534"/>
    </location>
</feature>
<evidence type="ECO:0000256" key="6">
    <source>
        <dbReference type="SAM" id="Phobius"/>
    </source>
</evidence>
<evidence type="ECO:0000256" key="5">
    <source>
        <dbReference type="ARBA" id="ARBA00023136"/>
    </source>
</evidence>
<feature type="transmembrane region" description="Helical" evidence="6">
    <location>
        <begin position="361"/>
        <end position="385"/>
    </location>
</feature>
<evidence type="ECO:0000256" key="1">
    <source>
        <dbReference type="ARBA" id="ARBA00004141"/>
    </source>
</evidence>
<dbReference type="InterPro" id="IPR020846">
    <property type="entry name" value="MFS_dom"/>
</dbReference>
<feature type="transmembrane region" description="Helical" evidence="6">
    <location>
        <begin position="65"/>
        <end position="85"/>
    </location>
</feature>
<reference evidence="9" key="1">
    <citation type="journal article" date="2023" name="Mol. Phylogenet. Evol.">
        <title>Genome-scale phylogeny and comparative genomics of the fungal order Sordariales.</title>
        <authorList>
            <person name="Hensen N."/>
            <person name="Bonometti L."/>
            <person name="Westerberg I."/>
            <person name="Brannstrom I.O."/>
            <person name="Guillou S."/>
            <person name="Cros-Aarteil S."/>
            <person name="Calhoun S."/>
            <person name="Haridas S."/>
            <person name="Kuo A."/>
            <person name="Mondo S."/>
            <person name="Pangilinan J."/>
            <person name="Riley R."/>
            <person name="LaButti K."/>
            <person name="Andreopoulos B."/>
            <person name="Lipzen A."/>
            <person name="Chen C."/>
            <person name="Yan M."/>
            <person name="Daum C."/>
            <person name="Ng V."/>
            <person name="Clum A."/>
            <person name="Steindorff A."/>
            <person name="Ohm R.A."/>
            <person name="Martin F."/>
            <person name="Silar P."/>
            <person name="Natvig D.O."/>
            <person name="Lalanne C."/>
            <person name="Gautier V."/>
            <person name="Ament-Velasquez S.L."/>
            <person name="Kruys A."/>
            <person name="Hutchinson M.I."/>
            <person name="Powell A.J."/>
            <person name="Barry K."/>
            <person name="Miller A.N."/>
            <person name="Grigoriev I.V."/>
            <person name="Debuchy R."/>
            <person name="Gladieux P."/>
            <person name="Hiltunen Thoren M."/>
            <person name="Johannesson H."/>
        </authorList>
    </citation>
    <scope>NUCLEOTIDE SEQUENCE [LARGE SCALE GENOMIC DNA]</scope>
    <source>
        <strain evidence="9">CBS 340.73</strain>
    </source>
</reference>
<comment type="caution">
    <text evidence="8">The sequence shown here is derived from an EMBL/GenBank/DDBJ whole genome shotgun (WGS) entry which is preliminary data.</text>
</comment>
<organism evidence="8 9">
    <name type="scientific">Diplogelasinospora grovesii</name>
    <dbReference type="NCBI Taxonomy" id="303347"/>
    <lineage>
        <taxon>Eukaryota</taxon>
        <taxon>Fungi</taxon>
        <taxon>Dikarya</taxon>
        <taxon>Ascomycota</taxon>
        <taxon>Pezizomycotina</taxon>
        <taxon>Sordariomycetes</taxon>
        <taxon>Sordariomycetidae</taxon>
        <taxon>Sordariales</taxon>
        <taxon>Diplogelasinosporaceae</taxon>
        <taxon>Diplogelasinospora</taxon>
    </lineage>
</organism>
<feature type="transmembrane region" description="Helical" evidence="6">
    <location>
        <begin position="105"/>
        <end position="126"/>
    </location>
</feature>
<gene>
    <name evidence="8" type="ORF">QBC46DRAFT_462959</name>
</gene>
<accession>A0AAN6MVB7</accession>
<keyword evidence="3 6" id="KW-0812">Transmembrane</keyword>
<dbReference type="InterPro" id="IPR011701">
    <property type="entry name" value="MFS"/>
</dbReference>
<evidence type="ECO:0000256" key="4">
    <source>
        <dbReference type="ARBA" id="ARBA00022989"/>
    </source>
</evidence>
<protein>
    <submittedName>
        <fullName evidence="8">Major facilitator superfamily domain-containing protein</fullName>
    </submittedName>
</protein>
<evidence type="ECO:0000313" key="9">
    <source>
        <dbReference type="Proteomes" id="UP001303473"/>
    </source>
</evidence>
<name>A0AAN6MVB7_9PEZI</name>
<dbReference type="PROSITE" id="PS50850">
    <property type="entry name" value="MFS"/>
    <property type="match status" value="1"/>
</dbReference>